<evidence type="ECO:0000313" key="3">
    <source>
        <dbReference type="EMBL" id="NWJ46599.1"/>
    </source>
</evidence>
<protein>
    <submittedName>
        <fullName evidence="3">Glycosyltransferase</fullName>
        <ecNumber evidence="4">2.4.-.-</ecNumber>
    </submittedName>
</protein>
<dbReference type="Gene3D" id="3.90.550.10">
    <property type="entry name" value="Spore Coat Polysaccharide Biosynthesis Protein SpsA, Chain A"/>
    <property type="match status" value="1"/>
</dbReference>
<proteinExistence type="predicted"/>
<dbReference type="RefSeq" id="WP_341467855.1">
    <property type="nucleotide sequence ID" value="NZ_CP128399.1"/>
</dbReference>
<evidence type="ECO:0000313" key="5">
    <source>
        <dbReference type="Proteomes" id="UP000521676"/>
    </source>
</evidence>
<reference evidence="3 5" key="1">
    <citation type="submission" date="2020-06" db="EMBL/GenBank/DDBJ databases">
        <title>Anoxygenic phototrophic Chloroflexota member uses a Type I reaction center.</title>
        <authorList>
            <person name="Tsuji J.M."/>
            <person name="Shaw N.A."/>
            <person name="Nagashima S."/>
            <person name="Venkiteswaran J."/>
            <person name="Schiff S.L."/>
            <person name="Hanada S."/>
            <person name="Tank M."/>
            <person name="Neufeld J.D."/>
        </authorList>
    </citation>
    <scope>NUCLEOTIDE SEQUENCE [LARGE SCALE GENOMIC DNA]</scope>
    <source>
        <strain evidence="3">L227-S17</strain>
    </source>
</reference>
<gene>
    <name evidence="3" type="ORF">HXX08_12025</name>
    <name evidence="4" type="ORF">OZ401_001749</name>
</gene>
<organism evidence="3 5">
    <name type="scientific">Candidatus Chlorohelix allophototropha</name>
    <dbReference type="NCBI Taxonomy" id="3003348"/>
    <lineage>
        <taxon>Bacteria</taxon>
        <taxon>Bacillati</taxon>
        <taxon>Chloroflexota</taxon>
        <taxon>Chloroflexia</taxon>
        <taxon>Candidatus Chloroheliales</taxon>
        <taxon>Candidatus Chloroheliaceae</taxon>
        <taxon>Candidatus Chlorohelix</taxon>
    </lineage>
</organism>
<dbReference type="EC" id="2.4.-.-" evidence="4"/>
<evidence type="ECO:0000313" key="6">
    <source>
        <dbReference type="Proteomes" id="UP001431572"/>
    </source>
</evidence>
<keyword evidence="1" id="KW-0175">Coiled coil</keyword>
<accession>A0A8T7M2E9</accession>
<dbReference type="PANTHER" id="PTHR22916">
    <property type="entry name" value="GLYCOSYLTRANSFERASE"/>
    <property type="match status" value="1"/>
</dbReference>
<dbReference type="GO" id="GO:0016758">
    <property type="term" value="F:hexosyltransferase activity"/>
    <property type="evidence" value="ECO:0007669"/>
    <property type="project" value="UniProtKB-ARBA"/>
</dbReference>
<name>A0A8T7M2E9_9CHLR</name>
<evidence type="ECO:0000259" key="2">
    <source>
        <dbReference type="Pfam" id="PF00535"/>
    </source>
</evidence>
<dbReference type="EMBL" id="JACATZ010000001">
    <property type="protein sequence ID" value="NWJ46599.1"/>
    <property type="molecule type" value="Genomic_DNA"/>
</dbReference>
<evidence type="ECO:0000313" key="4">
    <source>
        <dbReference type="EMBL" id="WJW65969.1"/>
    </source>
</evidence>
<feature type="domain" description="Glycosyltransferase 2-like" evidence="2">
    <location>
        <begin position="7"/>
        <end position="170"/>
    </location>
</feature>
<sequence length="354" mass="40889">MSKPLVSVIIPVYNQANFITQTIGCVLEQTYDNLEIIVVDDGSTDQTPEILSCYKDNPRIKIIHQQNSGVETARNTGIAAITGDYVQFLDGDDWLHPQKIELQVEILENEPQYGLSYSEFYAAKSEDEIEEWDSCKRRCLGPAEGDIFDSLWLQGVFPIHTALVRREWIQKAGYFNKDLLAANEDWEYWLRIVGLGCQVHYLDFRGAYYRMHDSNNSRKEERMRTSLIKARQLIAAQFPDKVGKSTDFAIRRLLKMADDVRAWANHLEEDNKTLQALLHSYAEGNKSVADQPTTPADYIQFLESEVSRKNEHIQKLEEQFQRLDSEHSSSLEFQLKSKAVHLRTRIDKLLKRKA</sequence>
<dbReference type="AlphaFoldDB" id="A0A8T7M2E9"/>
<feature type="coiled-coil region" evidence="1">
    <location>
        <begin position="299"/>
        <end position="326"/>
    </location>
</feature>
<dbReference type="Pfam" id="PF00535">
    <property type="entry name" value="Glycos_transf_2"/>
    <property type="match status" value="1"/>
</dbReference>
<keyword evidence="4" id="KW-0808">Transferase</keyword>
<dbReference type="Proteomes" id="UP000521676">
    <property type="component" value="Unassembled WGS sequence"/>
</dbReference>
<dbReference type="InterPro" id="IPR029044">
    <property type="entry name" value="Nucleotide-diphossugar_trans"/>
</dbReference>
<keyword evidence="6" id="KW-1185">Reference proteome</keyword>
<dbReference type="Proteomes" id="UP001431572">
    <property type="component" value="Chromosome 1"/>
</dbReference>
<evidence type="ECO:0000256" key="1">
    <source>
        <dbReference type="SAM" id="Coils"/>
    </source>
</evidence>
<dbReference type="PANTHER" id="PTHR22916:SF3">
    <property type="entry name" value="UDP-GLCNAC:BETAGAL BETA-1,3-N-ACETYLGLUCOSAMINYLTRANSFERASE-LIKE PROTEIN 1"/>
    <property type="match status" value="1"/>
</dbReference>
<dbReference type="EMBL" id="CP128399">
    <property type="protein sequence ID" value="WJW65969.1"/>
    <property type="molecule type" value="Genomic_DNA"/>
</dbReference>
<reference evidence="4" key="2">
    <citation type="journal article" date="2024" name="Nature">
        <title>Anoxygenic phototroph of the Chloroflexota uses a type I reaction centre.</title>
        <authorList>
            <person name="Tsuji J.M."/>
            <person name="Shaw N.A."/>
            <person name="Nagashima S."/>
            <person name="Venkiteswaran J.J."/>
            <person name="Schiff S.L."/>
            <person name="Watanabe T."/>
            <person name="Fukui M."/>
            <person name="Hanada S."/>
            <person name="Tank M."/>
            <person name="Neufeld J.D."/>
        </authorList>
    </citation>
    <scope>NUCLEOTIDE SEQUENCE</scope>
    <source>
        <strain evidence="4">L227-S17</strain>
    </source>
</reference>
<dbReference type="SUPFAM" id="SSF53448">
    <property type="entry name" value="Nucleotide-diphospho-sugar transferases"/>
    <property type="match status" value="1"/>
</dbReference>
<keyword evidence="4" id="KW-0328">Glycosyltransferase</keyword>
<dbReference type="InterPro" id="IPR001173">
    <property type="entry name" value="Glyco_trans_2-like"/>
</dbReference>